<gene>
    <name evidence="2" type="ORF">B0J13DRAFT_575207</name>
</gene>
<sequence length="163" mass="18571">MGDTKPPLTHNWTADSRDRVAYVDLLNSEHVNVKALSSTMGATLAIFHWRCGIDAAGVEFMLGRDKRGNLQLWLMDFGECRAFTSAPRDIMTQLVDAVVHNEPYWPKYTKLYGLRDIWATFRTTYLQISGYILRGLSDGSCLRSLPLLFIDELERLRGPSELM</sequence>
<dbReference type="AlphaFoldDB" id="A0A9P9D531"/>
<dbReference type="InterPro" id="IPR022137">
    <property type="entry name" value="Znf_prot_DUF3669"/>
</dbReference>
<evidence type="ECO:0000259" key="1">
    <source>
        <dbReference type="Pfam" id="PF12417"/>
    </source>
</evidence>
<feature type="domain" description="DUF3669" evidence="1">
    <location>
        <begin position="72"/>
        <end position="134"/>
    </location>
</feature>
<reference evidence="2" key="1">
    <citation type="journal article" date="2021" name="Nat. Commun.">
        <title>Genetic determinants of endophytism in the Arabidopsis root mycobiome.</title>
        <authorList>
            <person name="Mesny F."/>
            <person name="Miyauchi S."/>
            <person name="Thiergart T."/>
            <person name="Pickel B."/>
            <person name="Atanasova L."/>
            <person name="Karlsson M."/>
            <person name="Huettel B."/>
            <person name="Barry K.W."/>
            <person name="Haridas S."/>
            <person name="Chen C."/>
            <person name="Bauer D."/>
            <person name="Andreopoulos W."/>
            <person name="Pangilinan J."/>
            <person name="LaButti K."/>
            <person name="Riley R."/>
            <person name="Lipzen A."/>
            <person name="Clum A."/>
            <person name="Drula E."/>
            <person name="Henrissat B."/>
            <person name="Kohler A."/>
            <person name="Grigoriev I.V."/>
            <person name="Martin F.M."/>
            <person name="Hacquard S."/>
        </authorList>
    </citation>
    <scope>NUCLEOTIDE SEQUENCE</scope>
    <source>
        <strain evidence="2">MPI-CAGE-AT-0021</strain>
    </source>
</reference>
<accession>A0A9P9D531</accession>
<protein>
    <recommendedName>
        <fullName evidence="1">DUF3669 domain-containing protein</fullName>
    </recommendedName>
</protein>
<organism evidence="2 3">
    <name type="scientific">Dactylonectria estremocensis</name>
    <dbReference type="NCBI Taxonomy" id="1079267"/>
    <lineage>
        <taxon>Eukaryota</taxon>
        <taxon>Fungi</taxon>
        <taxon>Dikarya</taxon>
        <taxon>Ascomycota</taxon>
        <taxon>Pezizomycotina</taxon>
        <taxon>Sordariomycetes</taxon>
        <taxon>Hypocreomycetidae</taxon>
        <taxon>Hypocreales</taxon>
        <taxon>Nectriaceae</taxon>
        <taxon>Dactylonectria</taxon>
    </lineage>
</organism>
<proteinExistence type="predicted"/>
<name>A0A9P9D531_9HYPO</name>
<dbReference type="OrthoDB" id="2993351at2759"/>
<dbReference type="EMBL" id="JAGMUU010000049">
    <property type="protein sequence ID" value="KAH7112749.1"/>
    <property type="molecule type" value="Genomic_DNA"/>
</dbReference>
<dbReference type="Proteomes" id="UP000717696">
    <property type="component" value="Unassembled WGS sequence"/>
</dbReference>
<dbReference type="Pfam" id="PF12417">
    <property type="entry name" value="DUF3669"/>
    <property type="match status" value="1"/>
</dbReference>
<evidence type="ECO:0000313" key="2">
    <source>
        <dbReference type="EMBL" id="KAH7112749.1"/>
    </source>
</evidence>
<feature type="non-terminal residue" evidence="2">
    <location>
        <position position="163"/>
    </location>
</feature>
<comment type="caution">
    <text evidence="2">The sequence shown here is derived from an EMBL/GenBank/DDBJ whole genome shotgun (WGS) entry which is preliminary data.</text>
</comment>
<dbReference type="PANTHER" id="PTHR40780:SF2">
    <property type="entry name" value="DUF3669 DOMAIN-CONTAINING PROTEIN"/>
    <property type="match status" value="1"/>
</dbReference>
<evidence type="ECO:0000313" key="3">
    <source>
        <dbReference type="Proteomes" id="UP000717696"/>
    </source>
</evidence>
<keyword evidence="3" id="KW-1185">Reference proteome</keyword>
<dbReference type="PANTHER" id="PTHR40780">
    <property type="entry name" value="DUF3669 DOMAIN-CONTAINING PROTEIN"/>
    <property type="match status" value="1"/>
</dbReference>